<gene>
    <name evidence="2" type="ORF">E4K67_11460</name>
</gene>
<evidence type="ECO:0000313" key="3">
    <source>
        <dbReference type="Proteomes" id="UP000298460"/>
    </source>
</evidence>
<proteinExistence type="predicted"/>
<reference evidence="2 3" key="1">
    <citation type="submission" date="2019-03" db="EMBL/GenBank/DDBJ databases">
        <title>Draft Genome Sequence of Desulfosporosinus fructosivorans Strain 63.6F, Isolated from Marine Sediment in the Baltic Sea.</title>
        <authorList>
            <person name="Hausmann B."/>
            <person name="Vandieken V."/>
            <person name="Pjevac P."/>
            <person name="Schreck K."/>
            <person name="Herbold C.W."/>
            <person name="Loy A."/>
        </authorList>
    </citation>
    <scope>NUCLEOTIDE SEQUENCE [LARGE SCALE GENOMIC DNA]</scope>
    <source>
        <strain evidence="2 3">63.6F</strain>
    </source>
</reference>
<dbReference type="AlphaFoldDB" id="A0A4Z0R8Q8"/>
<keyword evidence="1" id="KW-0812">Transmembrane</keyword>
<organism evidence="2 3">
    <name type="scientific">Desulfosporosinus fructosivorans</name>
    <dbReference type="NCBI Taxonomy" id="2018669"/>
    <lineage>
        <taxon>Bacteria</taxon>
        <taxon>Bacillati</taxon>
        <taxon>Bacillota</taxon>
        <taxon>Clostridia</taxon>
        <taxon>Eubacteriales</taxon>
        <taxon>Desulfitobacteriaceae</taxon>
        <taxon>Desulfosporosinus</taxon>
    </lineage>
</organism>
<evidence type="ECO:0000256" key="1">
    <source>
        <dbReference type="SAM" id="Phobius"/>
    </source>
</evidence>
<comment type="caution">
    <text evidence="2">The sequence shown here is derived from an EMBL/GenBank/DDBJ whole genome shotgun (WGS) entry which is preliminary data.</text>
</comment>
<name>A0A4Z0R8Q8_9FIRM</name>
<keyword evidence="3" id="KW-1185">Reference proteome</keyword>
<feature type="transmembrane region" description="Helical" evidence="1">
    <location>
        <begin position="46"/>
        <end position="65"/>
    </location>
</feature>
<sequence>MYVPLLWGKPLTVWLGLLLMVLLTLQILSGKRLIKLPFSFHRRNAMFIVIVVSLHAFFGLGVWFFNLPIK</sequence>
<protein>
    <submittedName>
        <fullName evidence="2">Uncharacterized protein</fullName>
    </submittedName>
</protein>
<dbReference type="EMBL" id="SPQQ01000003">
    <property type="protein sequence ID" value="TGE38533.1"/>
    <property type="molecule type" value="Genomic_DNA"/>
</dbReference>
<dbReference type="Proteomes" id="UP000298460">
    <property type="component" value="Unassembled WGS sequence"/>
</dbReference>
<dbReference type="OrthoDB" id="9934694at2"/>
<keyword evidence="1" id="KW-0472">Membrane</keyword>
<keyword evidence="1" id="KW-1133">Transmembrane helix</keyword>
<feature type="transmembrane region" description="Helical" evidence="1">
    <location>
        <begin position="12"/>
        <end position="34"/>
    </location>
</feature>
<evidence type="ECO:0000313" key="2">
    <source>
        <dbReference type="EMBL" id="TGE38533.1"/>
    </source>
</evidence>
<accession>A0A4Z0R8Q8</accession>